<protein>
    <submittedName>
        <fullName evidence="1">Uncharacterized protein</fullName>
    </submittedName>
</protein>
<organism evidence="1">
    <name type="scientific">human gut metagenome</name>
    <dbReference type="NCBI Taxonomy" id="408170"/>
    <lineage>
        <taxon>unclassified sequences</taxon>
        <taxon>metagenomes</taxon>
        <taxon>organismal metagenomes</taxon>
    </lineage>
</organism>
<name>K1SUD6_9ZZZZ</name>
<comment type="caution">
    <text evidence="1">The sequence shown here is derived from an EMBL/GenBank/DDBJ whole genome shotgun (WGS) entry which is preliminary data.</text>
</comment>
<accession>K1SUD6</accession>
<dbReference type="AlphaFoldDB" id="K1SUD6"/>
<feature type="non-terminal residue" evidence="1">
    <location>
        <position position="1"/>
    </location>
</feature>
<proteinExistence type="predicted"/>
<evidence type="ECO:0000313" key="1">
    <source>
        <dbReference type="EMBL" id="EKC61213.1"/>
    </source>
</evidence>
<dbReference type="EMBL" id="AJWY01008437">
    <property type="protein sequence ID" value="EKC61213.1"/>
    <property type="molecule type" value="Genomic_DNA"/>
</dbReference>
<reference evidence="1" key="1">
    <citation type="journal article" date="2013" name="Environ. Microbiol.">
        <title>Microbiota from the distal guts of lean and obese adolescents exhibit partial functional redundancy besides clear differences in community structure.</title>
        <authorList>
            <person name="Ferrer M."/>
            <person name="Ruiz A."/>
            <person name="Lanza F."/>
            <person name="Haange S.B."/>
            <person name="Oberbach A."/>
            <person name="Till H."/>
            <person name="Bargiela R."/>
            <person name="Campoy C."/>
            <person name="Segura M.T."/>
            <person name="Richter M."/>
            <person name="von Bergen M."/>
            <person name="Seifert J."/>
            <person name="Suarez A."/>
        </authorList>
    </citation>
    <scope>NUCLEOTIDE SEQUENCE</scope>
</reference>
<gene>
    <name evidence="1" type="ORF">LEA_12465</name>
</gene>
<sequence length="56" mass="6078">IIKRIAMGLLSIFIVATLTFFLMNLVPGDPFVAEKSISKAAQEALAAKIRIGQTFI</sequence>